<evidence type="ECO:0000313" key="1">
    <source>
        <dbReference type="EMBL" id="PLM64225.1"/>
    </source>
</evidence>
<sequence length="48" mass="5298">CCWLDGCSFSQAVKFAQGCSSLALSSEFTNNPELSYANVKKVVEKEYD</sequence>
<keyword evidence="1" id="KW-0808">Transferase</keyword>
<proteinExistence type="predicted"/>
<dbReference type="AlphaFoldDB" id="A0A2J4ZME9"/>
<accession>A0A2J4ZME9</accession>
<dbReference type="Proteomes" id="UP000234661">
    <property type="component" value="Unassembled WGS sequence"/>
</dbReference>
<dbReference type="GO" id="GO:0016301">
    <property type="term" value="F:kinase activity"/>
    <property type="evidence" value="ECO:0007669"/>
    <property type="project" value="UniProtKB-KW"/>
</dbReference>
<gene>
    <name evidence="1" type="ORF">CWM85_12085</name>
</gene>
<reference evidence="1 2" key="1">
    <citation type="submission" date="2017-11" db="EMBL/GenBank/DDBJ databases">
        <authorList>
            <person name="Han C.G."/>
        </authorList>
    </citation>
    <scope>NUCLEOTIDE SEQUENCE [LARGE SCALE GENOMIC DNA]</scope>
    <source>
        <strain evidence="1 2">A2</strain>
    </source>
</reference>
<organism evidence="1 2">
    <name type="scientific">Klebsiella michiganensis</name>
    <dbReference type="NCBI Taxonomy" id="1134687"/>
    <lineage>
        <taxon>Bacteria</taxon>
        <taxon>Pseudomonadati</taxon>
        <taxon>Pseudomonadota</taxon>
        <taxon>Gammaproteobacteria</taxon>
        <taxon>Enterobacterales</taxon>
        <taxon>Enterobacteriaceae</taxon>
        <taxon>Klebsiella/Raoultella group</taxon>
        <taxon>Klebsiella</taxon>
    </lineage>
</organism>
<keyword evidence="1" id="KW-0418">Kinase</keyword>
<feature type="non-terminal residue" evidence="1">
    <location>
        <position position="1"/>
    </location>
</feature>
<name>A0A2J4ZME9_9ENTR</name>
<comment type="caution">
    <text evidence="1">The sequence shown here is derived from an EMBL/GenBank/DDBJ whole genome shotgun (WGS) entry which is preliminary data.</text>
</comment>
<protein>
    <submittedName>
        <fullName evidence="1">Pseudouridine kinase</fullName>
    </submittedName>
</protein>
<reference evidence="1 2" key="2">
    <citation type="submission" date="2018-01" db="EMBL/GenBank/DDBJ databases">
        <title>Genomic study of Klebsiella pneumoniae.</title>
        <authorList>
            <person name="Yang Y."/>
            <person name="Bicalho R."/>
        </authorList>
    </citation>
    <scope>NUCLEOTIDE SEQUENCE [LARGE SCALE GENOMIC DNA]</scope>
    <source>
        <strain evidence="1 2">A2</strain>
    </source>
</reference>
<evidence type="ECO:0000313" key="2">
    <source>
        <dbReference type="Proteomes" id="UP000234661"/>
    </source>
</evidence>
<dbReference type="EMBL" id="PIET01000291">
    <property type="protein sequence ID" value="PLM64225.1"/>
    <property type="molecule type" value="Genomic_DNA"/>
</dbReference>